<evidence type="ECO:0000313" key="2">
    <source>
        <dbReference type="Proteomes" id="UP000830198"/>
    </source>
</evidence>
<dbReference type="Proteomes" id="UP000830198">
    <property type="component" value="Chromosome"/>
</dbReference>
<proteinExistence type="predicted"/>
<keyword evidence="2" id="KW-1185">Reference proteome</keyword>
<protein>
    <submittedName>
        <fullName evidence="1">DUF1493 family protein</fullName>
    </submittedName>
</protein>
<dbReference type="InterPro" id="IPR010862">
    <property type="entry name" value="DUF1493"/>
</dbReference>
<accession>A0ABY4HUA9</accession>
<evidence type="ECO:0000313" key="1">
    <source>
        <dbReference type="EMBL" id="UPK67368.1"/>
    </source>
</evidence>
<reference evidence="1 2" key="1">
    <citation type="submission" date="2022-04" db="EMBL/GenBank/DDBJ databases">
        <title>The arsenic-methylating capacity of Chitinophaga filiformis YT5 during chitin decomposition.</title>
        <authorList>
            <person name="Chen G."/>
            <person name="Liang Y."/>
        </authorList>
    </citation>
    <scope>NUCLEOTIDE SEQUENCE [LARGE SCALE GENOMIC DNA]</scope>
    <source>
        <strain evidence="1 2">YT5</strain>
    </source>
</reference>
<dbReference type="EMBL" id="CP095855">
    <property type="protein sequence ID" value="UPK67368.1"/>
    <property type="molecule type" value="Genomic_DNA"/>
</dbReference>
<organism evidence="1 2">
    <name type="scientific">Chitinophaga filiformis</name>
    <name type="common">Myxococcus filiformis</name>
    <name type="synonym">Flexibacter filiformis</name>
    <dbReference type="NCBI Taxonomy" id="104663"/>
    <lineage>
        <taxon>Bacteria</taxon>
        <taxon>Pseudomonadati</taxon>
        <taxon>Bacteroidota</taxon>
        <taxon>Chitinophagia</taxon>
        <taxon>Chitinophagales</taxon>
        <taxon>Chitinophagaceae</taxon>
        <taxon>Chitinophaga</taxon>
    </lineage>
</organism>
<name>A0ABY4HUA9_CHIFI</name>
<gene>
    <name evidence="1" type="ORF">MYF79_20720</name>
</gene>
<dbReference type="Pfam" id="PF07377">
    <property type="entry name" value="DUF1493"/>
    <property type="match status" value="1"/>
</dbReference>
<dbReference type="RefSeq" id="WP_247809705.1">
    <property type="nucleotide sequence ID" value="NZ_CP095855.1"/>
</dbReference>
<sequence>MKERLFNDLVAFIHRQSRGLDIPITMETSIENDLGITGDDGEDFIVEFSKMYSVDISNFYFTKYFYSEPSMIPMPEEIKMLTVGHLMKAIEARRLDDNVIN</sequence>